<dbReference type="SUPFAM" id="SSF81321">
    <property type="entry name" value="Family A G protein-coupled receptor-like"/>
    <property type="match status" value="1"/>
</dbReference>
<sequence>MSRDCVCFYFYLGPRYIVISRPLHYEWVMTGERVAILLGSVWLISFCVALVPLKLPFHK</sequence>
<feature type="domain" description="G-protein coupled receptors family 1 profile" evidence="6">
    <location>
        <begin position="15"/>
        <end position="59"/>
    </location>
</feature>
<dbReference type="PROSITE" id="PS50262">
    <property type="entry name" value="G_PROTEIN_RECEP_F1_2"/>
    <property type="match status" value="1"/>
</dbReference>
<evidence type="ECO:0000256" key="2">
    <source>
        <dbReference type="ARBA" id="ARBA00022692"/>
    </source>
</evidence>
<name>A0AAV4GIM3_9GAST</name>
<keyword evidence="2 5" id="KW-0812">Transmembrane</keyword>
<protein>
    <recommendedName>
        <fullName evidence="6">G-protein coupled receptors family 1 profile domain-containing protein</fullName>
    </recommendedName>
</protein>
<feature type="non-terminal residue" evidence="7">
    <location>
        <position position="59"/>
    </location>
</feature>
<evidence type="ECO:0000313" key="7">
    <source>
        <dbReference type="EMBL" id="GFR85166.1"/>
    </source>
</evidence>
<feature type="transmembrane region" description="Helical" evidence="5">
    <location>
        <begin position="34"/>
        <end position="53"/>
    </location>
</feature>
<dbReference type="GO" id="GO:0016020">
    <property type="term" value="C:membrane"/>
    <property type="evidence" value="ECO:0007669"/>
    <property type="project" value="UniProtKB-SubCell"/>
</dbReference>
<dbReference type="AlphaFoldDB" id="A0AAV4GIM3"/>
<accession>A0AAV4GIM3</accession>
<proteinExistence type="predicted"/>
<evidence type="ECO:0000256" key="1">
    <source>
        <dbReference type="ARBA" id="ARBA00004370"/>
    </source>
</evidence>
<dbReference type="Proteomes" id="UP000762676">
    <property type="component" value="Unassembled WGS sequence"/>
</dbReference>
<evidence type="ECO:0000259" key="6">
    <source>
        <dbReference type="PROSITE" id="PS50262"/>
    </source>
</evidence>
<dbReference type="InterPro" id="IPR017452">
    <property type="entry name" value="GPCR_Rhodpsn_7TM"/>
</dbReference>
<keyword evidence="8" id="KW-1185">Reference proteome</keyword>
<keyword evidence="4 5" id="KW-0472">Membrane</keyword>
<comment type="subcellular location">
    <subcellularLocation>
        <location evidence="1">Membrane</location>
    </subcellularLocation>
</comment>
<evidence type="ECO:0000256" key="4">
    <source>
        <dbReference type="ARBA" id="ARBA00023136"/>
    </source>
</evidence>
<organism evidence="7 8">
    <name type="scientific">Elysia marginata</name>
    <dbReference type="NCBI Taxonomy" id="1093978"/>
    <lineage>
        <taxon>Eukaryota</taxon>
        <taxon>Metazoa</taxon>
        <taxon>Spiralia</taxon>
        <taxon>Lophotrochozoa</taxon>
        <taxon>Mollusca</taxon>
        <taxon>Gastropoda</taxon>
        <taxon>Heterobranchia</taxon>
        <taxon>Euthyneura</taxon>
        <taxon>Panpulmonata</taxon>
        <taxon>Sacoglossa</taxon>
        <taxon>Placobranchoidea</taxon>
        <taxon>Plakobranchidae</taxon>
        <taxon>Elysia</taxon>
    </lineage>
</organism>
<reference evidence="7 8" key="1">
    <citation type="journal article" date="2021" name="Elife">
        <title>Chloroplast acquisition without the gene transfer in kleptoplastic sea slugs, Plakobranchus ocellatus.</title>
        <authorList>
            <person name="Maeda T."/>
            <person name="Takahashi S."/>
            <person name="Yoshida T."/>
            <person name="Shimamura S."/>
            <person name="Takaki Y."/>
            <person name="Nagai Y."/>
            <person name="Toyoda A."/>
            <person name="Suzuki Y."/>
            <person name="Arimoto A."/>
            <person name="Ishii H."/>
            <person name="Satoh N."/>
            <person name="Nishiyama T."/>
            <person name="Hasebe M."/>
            <person name="Maruyama T."/>
            <person name="Minagawa J."/>
            <person name="Obokata J."/>
            <person name="Shigenobu S."/>
        </authorList>
    </citation>
    <scope>NUCLEOTIDE SEQUENCE [LARGE SCALE GENOMIC DNA]</scope>
</reference>
<dbReference type="EMBL" id="BMAT01004987">
    <property type="protein sequence ID" value="GFR85166.1"/>
    <property type="molecule type" value="Genomic_DNA"/>
</dbReference>
<comment type="caution">
    <text evidence="7">The sequence shown here is derived from an EMBL/GenBank/DDBJ whole genome shotgun (WGS) entry which is preliminary data.</text>
</comment>
<dbReference type="Gene3D" id="1.20.1070.10">
    <property type="entry name" value="Rhodopsin 7-helix transmembrane proteins"/>
    <property type="match status" value="1"/>
</dbReference>
<evidence type="ECO:0000313" key="8">
    <source>
        <dbReference type="Proteomes" id="UP000762676"/>
    </source>
</evidence>
<gene>
    <name evidence="7" type="ORF">ElyMa_002435600</name>
</gene>
<evidence type="ECO:0000256" key="5">
    <source>
        <dbReference type="SAM" id="Phobius"/>
    </source>
</evidence>
<keyword evidence="3 5" id="KW-1133">Transmembrane helix</keyword>
<evidence type="ECO:0000256" key="3">
    <source>
        <dbReference type="ARBA" id="ARBA00022989"/>
    </source>
</evidence>